<keyword evidence="2" id="KW-1185">Reference proteome</keyword>
<dbReference type="Proteomes" id="UP001139031">
    <property type="component" value="Unassembled WGS sequence"/>
</dbReference>
<dbReference type="InterPro" id="IPR051806">
    <property type="entry name" value="HAD-like_SPP"/>
</dbReference>
<dbReference type="Gene3D" id="1.10.150.240">
    <property type="entry name" value="Putative phosphatase, domain 2"/>
    <property type="match status" value="1"/>
</dbReference>
<organism evidence="1 2">
    <name type="scientific">Nannocystis pusilla</name>
    <dbReference type="NCBI Taxonomy" id="889268"/>
    <lineage>
        <taxon>Bacteria</taxon>
        <taxon>Pseudomonadati</taxon>
        <taxon>Myxococcota</taxon>
        <taxon>Polyangia</taxon>
        <taxon>Nannocystales</taxon>
        <taxon>Nannocystaceae</taxon>
        <taxon>Nannocystis</taxon>
    </lineage>
</organism>
<dbReference type="PANTHER" id="PTHR43481:SF4">
    <property type="entry name" value="GLYCEROL-1-PHOSPHATE PHOSPHOHYDROLASE 1-RELATED"/>
    <property type="match status" value="1"/>
</dbReference>
<dbReference type="EMBL" id="JAIRAU010000027">
    <property type="protein sequence ID" value="MBZ5711377.1"/>
    <property type="molecule type" value="Genomic_DNA"/>
</dbReference>
<dbReference type="InterPro" id="IPR023198">
    <property type="entry name" value="PGP-like_dom2"/>
</dbReference>
<name>A0ABS7TTA6_9BACT</name>
<evidence type="ECO:0000313" key="1">
    <source>
        <dbReference type="EMBL" id="MBZ5711377.1"/>
    </source>
</evidence>
<reference evidence="1" key="1">
    <citation type="submission" date="2021-08" db="EMBL/GenBank/DDBJ databases">
        <authorList>
            <person name="Stevens D.C."/>
        </authorList>
    </citation>
    <scope>NUCLEOTIDE SEQUENCE</scope>
    <source>
        <strain evidence="1">DSM 53165</strain>
    </source>
</reference>
<dbReference type="RefSeq" id="WP_224193141.1">
    <property type="nucleotide sequence ID" value="NZ_JAIRAU010000027.1"/>
</dbReference>
<proteinExistence type="predicted"/>
<dbReference type="CDD" id="cd07505">
    <property type="entry name" value="HAD_BPGM-like"/>
    <property type="match status" value="1"/>
</dbReference>
<dbReference type="Gene3D" id="3.40.50.1000">
    <property type="entry name" value="HAD superfamily/HAD-like"/>
    <property type="match status" value="1"/>
</dbReference>
<dbReference type="SFLD" id="SFLDS00003">
    <property type="entry name" value="Haloacid_Dehalogenase"/>
    <property type="match status" value="1"/>
</dbReference>
<dbReference type="SUPFAM" id="SSF56784">
    <property type="entry name" value="HAD-like"/>
    <property type="match status" value="1"/>
</dbReference>
<protein>
    <submittedName>
        <fullName evidence="1">HAD family phosphatase</fullName>
    </submittedName>
</protein>
<gene>
    <name evidence="1" type="ORF">K7C98_19210</name>
</gene>
<comment type="caution">
    <text evidence="1">The sequence shown here is derived from an EMBL/GenBank/DDBJ whole genome shotgun (WGS) entry which is preliminary data.</text>
</comment>
<evidence type="ECO:0000313" key="2">
    <source>
        <dbReference type="Proteomes" id="UP001139031"/>
    </source>
</evidence>
<dbReference type="InterPro" id="IPR036412">
    <property type="entry name" value="HAD-like_sf"/>
</dbReference>
<dbReference type="NCBIfam" id="TIGR01509">
    <property type="entry name" value="HAD-SF-IA-v3"/>
    <property type="match status" value="1"/>
</dbReference>
<sequence length="228" mass="23785">MIGLPQALLLDLDGTLIRSEHIHTEGLVRFCAGRGLELSEAERLFVIGHAWQEIYAELRLEARLGASLAEVLAGTTAAKDAMFAAGLRLPVLEGARELVFLAHAAGIPVAIVSGSARAEIVQALAELEVAELLRFYLGAEDVVHGKPSPEGYATAARRLGAAPERCLVVEDSEAGIAAGLAAGMRVLATAAANPPPDHPGHQRQHAAHRVVPGLAGLQLADLAAVMTS</sequence>
<dbReference type="InterPro" id="IPR006439">
    <property type="entry name" value="HAD-SF_hydro_IA"/>
</dbReference>
<dbReference type="PANTHER" id="PTHR43481">
    <property type="entry name" value="FRUCTOSE-1-PHOSPHATE PHOSPHATASE"/>
    <property type="match status" value="1"/>
</dbReference>
<dbReference type="Pfam" id="PF00702">
    <property type="entry name" value="Hydrolase"/>
    <property type="match status" value="1"/>
</dbReference>
<accession>A0ABS7TTA6</accession>
<dbReference type="PRINTS" id="PR00413">
    <property type="entry name" value="HADHALOGNASE"/>
</dbReference>
<dbReference type="SFLD" id="SFLDG01129">
    <property type="entry name" value="C1.5:_HAD__Beta-PGM__Phosphata"/>
    <property type="match status" value="1"/>
</dbReference>
<dbReference type="InterPro" id="IPR023214">
    <property type="entry name" value="HAD_sf"/>
</dbReference>